<gene>
    <name evidence="2" type="ORF">HAP48_026215</name>
</gene>
<proteinExistence type="predicted"/>
<protein>
    <submittedName>
        <fullName evidence="2">Uncharacterized protein</fullName>
    </submittedName>
</protein>
<name>A0A974A375_9BRAD</name>
<sequence>MAFEEIETVTKTNQPPMAKLTYMRPKVRGTGQSKPGTEPQLMVSIPTTVCGAAKAERYVLQLGTGDDLGKIRITGSTSEAAIKPRELMHAFVFSFGYVPRLGDDMFDDERGVVRKIDDSTFEIKVAASLFPPAPGKSK</sequence>
<comment type="caution">
    <text evidence="2">The sequence shown here is derived from an EMBL/GenBank/DDBJ whole genome shotgun (WGS) entry which is preliminary data.</text>
</comment>
<accession>A0A974A375</accession>
<dbReference type="AlphaFoldDB" id="A0A974A375"/>
<dbReference type="EMBL" id="JAAOLE020000001">
    <property type="protein sequence ID" value="NVI46392.1"/>
    <property type="molecule type" value="Genomic_DNA"/>
</dbReference>
<organism evidence="2">
    <name type="scientific">Bradyrhizobium septentrionale</name>
    <dbReference type="NCBI Taxonomy" id="1404411"/>
    <lineage>
        <taxon>Bacteria</taxon>
        <taxon>Pseudomonadati</taxon>
        <taxon>Pseudomonadota</taxon>
        <taxon>Alphaproteobacteria</taxon>
        <taxon>Hyphomicrobiales</taxon>
        <taxon>Nitrobacteraceae</taxon>
        <taxon>Bradyrhizobium</taxon>
    </lineage>
</organism>
<feature type="region of interest" description="Disordered" evidence="1">
    <location>
        <begin position="1"/>
        <end position="20"/>
    </location>
</feature>
<evidence type="ECO:0000256" key="1">
    <source>
        <dbReference type="SAM" id="MobiDB-lite"/>
    </source>
</evidence>
<evidence type="ECO:0000313" key="2">
    <source>
        <dbReference type="EMBL" id="NVI46392.1"/>
    </source>
</evidence>
<dbReference type="RefSeq" id="WP_166205716.1">
    <property type="nucleotide sequence ID" value="NZ_CP088285.1"/>
</dbReference>
<reference evidence="2" key="1">
    <citation type="submission" date="2020-06" db="EMBL/GenBank/DDBJ databases">
        <title>Whole Genome Sequence of Bradyrhizobium sp. Strain 1S1.</title>
        <authorList>
            <person name="Bromfield E.S.P."/>
            <person name="Cloutier S."/>
        </authorList>
    </citation>
    <scope>NUCLEOTIDE SEQUENCE [LARGE SCALE GENOMIC DNA]</scope>
    <source>
        <strain evidence="2">1S1</strain>
    </source>
</reference>